<evidence type="ECO:0000256" key="9">
    <source>
        <dbReference type="RuleBase" id="RU003942"/>
    </source>
</evidence>
<evidence type="ECO:0000313" key="12">
    <source>
        <dbReference type="Proteomes" id="UP000185491"/>
    </source>
</evidence>
<feature type="transmembrane region" description="Helical" evidence="10">
    <location>
        <begin position="28"/>
        <end position="49"/>
    </location>
</feature>
<organism evidence="11 12">
    <name type="scientific">Corynebacterium phocae</name>
    <dbReference type="NCBI Taxonomy" id="161895"/>
    <lineage>
        <taxon>Bacteria</taxon>
        <taxon>Bacillati</taxon>
        <taxon>Actinomycetota</taxon>
        <taxon>Actinomycetes</taxon>
        <taxon>Mycobacteriales</taxon>
        <taxon>Corynebacteriaceae</taxon>
        <taxon>Corynebacterium</taxon>
    </lineage>
</organism>
<comment type="similarity">
    <text evidence="2">Belongs to the drug/metabolite transporter (DMT) superfamily. Small multidrug resistance (SMR) (TC 2.A.7.1) family. Mmr subfamily.</text>
</comment>
<accession>A0A1L7D0N5</accession>
<name>A0A1L7D0N5_9CORY</name>
<dbReference type="AlphaFoldDB" id="A0A1L7D0N5"/>
<dbReference type="Proteomes" id="UP000185491">
    <property type="component" value="Chromosome"/>
</dbReference>
<keyword evidence="12" id="KW-1185">Reference proteome</keyword>
<feature type="transmembrane region" description="Helical" evidence="10">
    <location>
        <begin position="56"/>
        <end position="78"/>
    </location>
</feature>
<keyword evidence="7 10" id="KW-0472">Membrane</keyword>
<dbReference type="STRING" id="161895.CPHO_00545"/>
<sequence>MKAWAFLLCAIAAEVTASLSLKGAIGAPWLYLVVVAGYCASFACLYMVLRAGMGVGTAYGIWGAVGVVATACLAYVIFGESMTVQMVAGMVVIIAGVVCVELGSPDPEPLEEEVLDL</sequence>
<evidence type="ECO:0000256" key="7">
    <source>
        <dbReference type="ARBA" id="ARBA00023136"/>
    </source>
</evidence>
<proteinExistence type="inferred from homology"/>
<protein>
    <submittedName>
        <fullName evidence="11">Cation transporter</fullName>
    </submittedName>
</protein>
<keyword evidence="6 10" id="KW-1133">Transmembrane helix</keyword>
<evidence type="ECO:0000256" key="4">
    <source>
        <dbReference type="ARBA" id="ARBA00022475"/>
    </source>
</evidence>
<dbReference type="InterPro" id="IPR037185">
    <property type="entry name" value="EmrE-like"/>
</dbReference>
<reference evidence="11 12" key="1">
    <citation type="submission" date="2014-08" db="EMBL/GenBank/DDBJ databases">
        <title>Complete genome sequence of Corynebacterium phocae M408/89/1(T)(=DSM 44612(T)), isolated from the common seal (Phoca vitulina).</title>
        <authorList>
            <person name="Ruckert C."/>
            <person name="Albersmeier A."/>
            <person name="Winkler A."/>
            <person name="Kalinowski J."/>
        </authorList>
    </citation>
    <scope>NUCLEOTIDE SEQUENCE [LARGE SCALE GENOMIC DNA]</scope>
    <source>
        <strain evidence="11 12">M408/89/1</strain>
    </source>
</reference>
<evidence type="ECO:0000256" key="5">
    <source>
        <dbReference type="ARBA" id="ARBA00022692"/>
    </source>
</evidence>
<dbReference type="InterPro" id="IPR000390">
    <property type="entry name" value="Small_drug/metabolite_transptr"/>
</dbReference>
<evidence type="ECO:0000256" key="10">
    <source>
        <dbReference type="SAM" id="Phobius"/>
    </source>
</evidence>
<keyword evidence="8" id="KW-0046">Antibiotic resistance</keyword>
<dbReference type="EMBL" id="CP009249">
    <property type="protein sequence ID" value="APT91664.1"/>
    <property type="molecule type" value="Genomic_DNA"/>
</dbReference>
<dbReference type="PANTHER" id="PTHR30561:SF1">
    <property type="entry name" value="MULTIDRUG TRANSPORTER EMRE"/>
    <property type="match status" value="1"/>
</dbReference>
<dbReference type="RefSeq" id="WP_075732316.1">
    <property type="nucleotide sequence ID" value="NZ_CP009249.1"/>
</dbReference>
<keyword evidence="5 9" id="KW-0812">Transmembrane</keyword>
<dbReference type="InterPro" id="IPR045324">
    <property type="entry name" value="Small_multidrug_res"/>
</dbReference>
<keyword evidence="4" id="KW-1003">Cell membrane</keyword>
<evidence type="ECO:0000256" key="3">
    <source>
        <dbReference type="ARBA" id="ARBA00022448"/>
    </source>
</evidence>
<dbReference type="PANTHER" id="PTHR30561">
    <property type="entry name" value="SMR FAMILY PROTON-DEPENDENT DRUG EFFLUX TRANSPORTER SUGE"/>
    <property type="match status" value="1"/>
</dbReference>
<dbReference type="Gene3D" id="1.10.3730.20">
    <property type="match status" value="1"/>
</dbReference>
<keyword evidence="3" id="KW-0813">Transport</keyword>
<comment type="subcellular location">
    <subcellularLocation>
        <location evidence="1 9">Cell membrane</location>
        <topology evidence="1 9">Multi-pass membrane protein</topology>
    </subcellularLocation>
</comment>
<evidence type="ECO:0000313" key="11">
    <source>
        <dbReference type="EMBL" id="APT91664.1"/>
    </source>
</evidence>
<evidence type="ECO:0000256" key="1">
    <source>
        <dbReference type="ARBA" id="ARBA00004651"/>
    </source>
</evidence>
<dbReference type="GO" id="GO:0046677">
    <property type="term" value="P:response to antibiotic"/>
    <property type="evidence" value="ECO:0007669"/>
    <property type="project" value="UniProtKB-KW"/>
</dbReference>
<gene>
    <name evidence="11" type="ORF">CPHO_00545</name>
</gene>
<dbReference type="Pfam" id="PF00893">
    <property type="entry name" value="Multi_Drug_Res"/>
    <property type="match status" value="1"/>
</dbReference>
<dbReference type="GO" id="GO:0022857">
    <property type="term" value="F:transmembrane transporter activity"/>
    <property type="evidence" value="ECO:0007669"/>
    <property type="project" value="InterPro"/>
</dbReference>
<dbReference type="SUPFAM" id="SSF103481">
    <property type="entry name" value="Multidrug resistance efflux transporter EmrE"/>
    <property type="match status" value="1"/>
</dbReference>
<dbReference type="GO" id="GO:0005886">
    <property type="term" value="C:plasma membrane"/>
    <property type="evidence" value="ECO:0007669"/>
    <property type="project" value="UniProtKB-SubCell"/>
</dbReference>
<evidence type="ECO:0000256" key="6">
    <source>
        <dbReference type="ARBA" id="ARBA00022989"/>
    </source>
</evidence>
<dbReference type="KEGG" id="cpho:CPHO_00545"/>
<feature type="transmembrane region" description="Helical" evidence="10">
    <location>
        <begin position="84"/>
        <end position="103"/>
    </location>
</feature>
<evidence type="ECO:0000256" key="8">
    <source>
        <dbReference type="ARBA" id="ARBA00023251"/>
    </source>
</evidence>
<dbReference type="OrthoDB" id="3175079at2"/>
<evidence type="ECO:0000256" key="2">
    <source>
        <dbReference type="ARBA" id="ARBA00007822"/>
    </source>
</evidence>